<dbReference type="OrthoDB" id="3237250at2759"/>
<protein>
    <submittedName>
        <fullName evidence="2">Uncharacterized protein</fullName>
    </submittedName>
</protein>
<evidence type="ECO:0000313" key="3">
    <source>
        <dbReference type="Proteomes" id="UP000054166"/>
    </source>
</evidence>
<keyword evidence="3" id="KW-1185">Reference proteome</keyword>
<dbReference type="Proteomes" id="UP000054166">
    <property type="component" value="Unassembled WGS sequence"/>
</dbReference>
<evidence type="ECO:0000256" key="1">
    <source>
        <dbReference type="SAM" id="MobiDB-lite"/>
    </source>
</evidence>
<name>A0A0C3G361_PILCF</name>
<feature type="compositionally biased region" description="Basic and acidic residues" evidence="1">
    <location>
        <begin position="1"/>
        <end position="27"/>
    </location>
</feature>
<sequence>MDKTWNKSIVKEDARAKQTKLAREKTQQNHPQPGSSSQVPSVFLWEEDIETGFLLKKAVSQNKAQHIWQDYPNNQHCYESTTNKWDICEALDPEPEKVMHFRGGNPLPTGDTSHDKGTQCKV</sequence>
<dbReference type="HOGENOM" id="CLU_2027602_0_0_1"/>
<accession>A0A0C3G361</accession>
<dbReference type="InParanoid" id="A0A0C3G361"/>
<feature type="region of interest" description="Disordered" evidence="1">
    <location>
        <begin position="1"/>
        <end position="41"/>
    </location>
</feature>
<proteinExistence type="predicted"/>
<reference evidence="2 3" key="1">
    <citation type="submission" date="2014-04" db="EMBL/GenBank/DDBJ databases">
        <authorList>
            <consortium name="DOE Joint Genome Institute"/>
            <person name="Kuo A."/>
            <person name="Tarkka M."/>
            <person name="Buscot F."/>
            <person name="Kohler A."/>
            <person name="Nagy L.G."/>
            <person name="Floudas D."/>
            <person name="Copeland A."/>
            <person name="Barry K.W."/>
            <person name="Cichocki N."/>
            <person name="Veneault-Fourrey C."/>
            <person name="LaButti K."/>
            <person name="Lindquist E.A."/>
            <person name="Lipzen A."/>
            <person name="Lundell T."/>
            <person name="Morin E."/>
            <person name="Murat C."/>
            <person name="Sun H."/>
            <person name="Tunlid A."/>
            <person name="Henrissat B."/>
            <person name="Grigoriev I.V."/>
            <person name="Hibbett D.S."/>
            <person name="Martin F."/>
            <person name="Nordberg H.P."/>
            <person name="Cantor M.N."/>
            <person name="Hua S.X."/>
        </authorList>
    </citation>
    <scope>NUCLEOTIDE SEQUENCE [LARGE SCALE GENOMIC DNA]</scope>
    <source>
        <strain evidence="2 3">F 1598</strain>
    </source>
</reference>
<dbReference type="EMBL" id="KN832982">
    <property type="protein sequence ID" value="KIM86294.1"/>
    <property type="molecule type" value="Genomic_DNA"/>
</dbReference>
<organism evidence="2 3">
    <name type="scientific">Piloderma croceum (strain F 1598)</name>
    <dbReference type="NCBI Taxonomy" id="765440"/>
    <lineage>
        <taxon>Eukaryota</taxon>
        <taxon>Fungi</taxon>
        <taxon>Dikarya</taxon>
        <taxon>Basidiomycota</taxon>
        <taxon>Agaricomycotina</taxon>
        <taxon>Agaricomycetes</taxon>
        <taxon>Agaricomycetidae</taxon>
        <taxon>Atheliales</taxon>
        <taxon>Atheliaceae</taxon>
        <taxon>Piloderma</taxon>
    </lineage>
</organism>
<dbReference type="AlphaFoldDB" id="A0A0C3G361"/>
<gene>
    <name evidence="2" type="ORF">PILCRDRAFT_86517</name>
</gene>
<reference evidence="3" key="2">
    <citation type="submission" date="2015-01" db="EMBL/GenBank/DDBJ databases">
        <title>Evolutionary Origins and Diversification of the Mycorrhizal Mutualists.</title>
        <authorList>
            <consortium name="DOE Joint Genome Institute"/>
            <consortium name="Mycorrhizal Genomics Consortium"/>
            <person name="Kohler A."/>
            <person name="Kuo A."/>
            <person name="Nagy L.G."/>
            <person name="Floudas D."/>
            <person name="Copeland A."/>
            <person name="Barry K.W."/>
            <person name="Cichocki N."/>
            <person name="Veneault-Fourrey C."/>
            <person name="LaButti K."/>
            <person name="Lindquist E.A."/>
            <person name="Lipzen A."/>
            <person name="Lundell T."/>
            <person name="Morin E."/>
            <person name="Murat C."/>
            <person name="Riley R."/>
            <person name="Ohm R."/>
            <person name="Sun H."/>
            <person name="Tunlid A."/>
            <person name="Henrissat B."/>
            <person name="Grigoriev I.V."/>
            <person name="Hibbett D.S."/>
            <person name="Martin F."/>
        </authorList>
    </citation>
    <scope>NUCLEOTIDE SEQUENCE [LARGE SCALE GENOMIC DNA]</scope>
    <source>
        <strain evidence="3">F 1598</strain>
    </source>
</reference>
<evidence type="ECO:0000313" key="2">
    <source>
        <dbReference type="EMBL" id="KIM86294.1"/>
    </source>
</evidence>
<feature type="compositionally biased region" description="Basic and acidic residues" evidence="1">
    <location>
        <begin position="112"/>
        <end position="122"/>
    </location>
</feature>
<feature type="compositionally biased region" description="Low complexity" evidence="1">
    <location>
        <begin position="31"/>
        <end position="41"/>
    </location>
</feature>
<feature type="region of interest" description="Disordered" evidence="1">
    <location>
        <begin position="101"/>
        <end position="122"/>
    </location>
</feature>